<dbReference type="Gene3D" id="3.40.390.10">
    <property type="entry name" value="Collagenase (Catalytic Domain)"/>
    <property type="match status" value="1"/>
</dbReference>
<keyword evidence="2" id="KW-0472">Membrane</keyword>
<dbReference type="InterPro" id="IPR024079">
    <property type="entry name" value="MetalloPept_cat_dom_sf"/>
</dbReference>
<protein>
    <submittedName>
        <fullName evidence="4">Membrane protein</fullName>
    </submittedName>
</protein>
<feature type="transmembrane region" description="Helical" evidence="2">
    <location>
        <begin position="20"/>
        <end position="38"/>
    </location>
</feature>
<comment type="caution">
    <text evidence="4">The sequence shown here is derived from an EMBL/GenBank/DDBJ whole genome shotgun (WGS) entry which is preliminary data.</text>
</comment>
<dbReference type="GO" id="GO:0008237">
    <property type="term" value="F:metallopeptidase activity"/>
    <property type="evidence" value="ECO:0007669"/>
    <property type="project" value="InterPro"/>
</dbReference>
<keyword evidence="2" id="KW-1133">Transmembrane helix</keyword>
<dbReference type="Proteomes" id="UP000018852">
    <property type="component" value="Unassembled WGS sequence"/>
</dbReference>
<evidence type="ECO:0000259" key="3">
    <source>
        <dbReference type="Pfam" id="PF11350"/>
    </source>
</evidence>
<evidence type="ECO:0000256" key="1">
    <source>
        <dbReference type="SAM" id="MobiDB-lite"/>
    </source>
</evidence>
<dbReference type="AlphaFoldDB" id="W1VHE8"/>
<evidence type="ECO:0000313" key="5">
    <source>
        <dbReference type="Proteomes" id="UP000018852"/>
    </source>
</evidence>
<organism evidence="4 5">
    <name type="scientific">Actinomyces urogenitalis DORA_12</name>
    <dbReference type="NCBI Taxonomy" id="1403939"/>
    <lineage>
        <taxon>Bacteria</taxon>
        <taxon>Bacillati</taxon>
        <taxon>Actinomycetota</taxon>
        <taxon>Actinomycetes</taxon>
        <taxon>Actinomycetales</taxon>
        <taxon>Actinomycetaceae</taxon>
        <taxon>Actinomyces</taxon>
    </lineage>
</organism>
<name>W1VHE8_9ACTO</name>
<proteinExistence type="predicted"/>
<evidence type="ECO:0000313" key="4">
    <source>
        <dbReference type="EMBL" id="ETJ03464.1"/>
    </source>
</evidence>
<evidence type="ECO:0000256" key="2">
    <source>
        <dbReference type="SAM" id="Phobius"/>
    </source>
</evidence>
<dbReference type="EMBL" id="AZLV01000837">
    <property type="protein sequence ID" value="ETJ03464.1"/>
    <property type="molecule type" value="Genomic_DNA"/>
</dbReference>
<feature type="region of interest" description="Disordered" evidence="1">
    <location>
        <begin position="75"/>
        <end position="95"/>
    </location>
</feature>
<dbReference type="Pfam" id="PF11350">
    <property type="entry name" value="DUF3152"/>
    <property type="match status" value="1"/>
</dbReference>
<dbReference type="InterPro" id="IPR022603">
    <property type="entry name" value="DUF3152"/>
</dbReference>
<dbReference type="PATRIC" id="fig|1403939.3.peg.1204"/>
<dbReference type="SUPFAM" id="SSF55486">
    <property type="entry name" value="Metalloproteases ('zincins'), catalytic domain"/>
    <property type="match status" value="1"/>
</dbReference>
<gene>
    <name evidence="4" type="ORF">Q605_AUC00837G0003</name>
</gene>
<feature type="domain" description="DUF3152" evidence="3">
    <location>
        <begin position="110"/>
        <end position="272"/>
    </location>
</feature>
<reference evidence="4 5" key="1">
    <citation type="submission" date="2013-12" db="EMBL/GenBank/DDBJ databases">
        <title>A Varibaculum cambriense genome reconstructed from a premature infant gut community with otherwise low bacterial novelty that shifts toward anaerobic metabolism during the third week of life.</title>
        <authorList>
            <person name="Brown C.T."/>
            <person name="Sharon I."/>
            <person name="Thomas B.C."/>
            <person name="Castelle C.J."/>
            <person name="Morowitz M.J."/>
            <person name="Banfield J.F."/>
        </authorList>
    </citation>
    <scope>NUCLEOTIDE SEQUENCE [LARGE SCALE GENOMIC DNA]</scope>
    <source>
        <strain evidence="5">DORA_12</strain>
    </source>
</reference>
<accession>W1VHE8</accession>
<sequence length="287" mass="30152">MHTPSRLLRLAAAPGGPRAVWLGALLVVVAVSAVLVLLRPVLAPHEAQAALGLAATAQATPSTTASPAAQAPLALTGDSEGEEQEAADSPGLSAPPVARIDEMGIAHSDTAGDGTWRVAAALETPSTLRSGTHRYLLQVEGGTGIDADAIAPFVNAVLNDDRGWASVDDVSFEQVQDPAEADFTLNIATPATTDQLCAPLSTEGRWSCRQAATVNLNADRWNYLVPWFPDAETYRSYLVNHEVGHWLGRGHQRCPGEGLKAPTMMQQSGGLDRCLANAWPTQDGQPG</sequence>
<keyword evidence="2" id="KW-0812">Transmembrane</keyword>